<proteinExistence type="inferred from homology"/>
<dbReference type="CDD" id="cd16320">
    <property type="entry name" value="MraZ_N"/>
    <property type="match status" value="1"/>
</dbReference>
<gene>
    <name evidence="7 9" type="primary">mraZ</name>
    <name evidence="9" type="ORF">GM173_11460</name>
</gene>
<evidence type="ECO:0000256" key="5">
    <source>
        <dbReference type="ARBA" id="ARBA00023125"/>
    </source>
</evidence>
<organism evidence="9 10">
    <name type="scientific">Deefgea chitinilytica</name>
    <dbReference type="NCBI Taxonomy" id="570276"/>
    <lineage>
        <taxon>Bacteria</taxon>
        <taxon>Pseudomonadati</taxon>
        <taxon>Pseudomonadota</taxon>
        <taxon>Betaproteobacteria</taxon>
        <taxon>Neisseriales</taxon>
        <taxon>Chitinibacteraceae</taxon>
        <taxon>Deefgea</taxon>
    </lineage>
</organism>
<evidence type="ECO:0000256" key="2">
    <source>
        <dbReference type="ARBA" id="ARBA00022490"/>
    </source>
</evidence>
<reference evidence="9 10" key="1">
    <citation type="submission" date="2019-11" db="EMBL/GenBank/DDBJ databases">
        <title>Novel Deefgea species.</title>
        <authorList>
            <person name="Han J.-H."/>
        </authorList>
    </citation>
    <scope>NUCLEOTIDE SEQUENCE [LARGE SCALE GENOMIC DNA]</scope>
    <source>
        <strain evidence="9 10">LMG 24817</strain>
    </source>
</reference>
<keyword evidence="2 7" id="KW-0963">Cytoplasm</keyword>
<dbReference type="PANTHER" id="PTHR34701:SF1">
    <property type="entry name" value="TRANSCRIPTIONAL REGULATOR MRAZ"/>
    <property type="match status" value="1"/>
</dbReference>
<accession>A0ABS2CDF8</accession>
<dbReference type="InterPro" id="IPR035644">
    <property type="entry name" value="MraZ_C"/>
</dbReference>
<comment type="subunit">
    <text evidence="7">Forms oligomers.</text>
</comment>
<dbReference type="CDD" id="cd16321">
    <property type="entry name" value="MraZ_C"/>
    <property type="match status" value="1"/>
</dbReference>
<evidence type="ECO:0000256" key="3">
    <source>
        <dbReference type="ARBA" id="ARBA00022737"/>
    </source>
</evidence>
<comment type="subcellular location">
    <subcellularLocation>
        <location evidence="7">Cytoplasm</location>
        <location evidence="7">Nucleoid</location>
    </subcellularLocation>
</comment>
<keyword evidence="10" id="KW-1185">Reference proteome</keyword>
<keyword evidence="4 7" id="KW-0805">Transcription regulation</keyword>
<dbReference type="PROSITE" id="PS51740">
    <property type="entry name" value="SPOVT_ABRB"/>
    <property type="match status" value="2"/>
</dbReference>
<evidence type="ECO:0000313" key="9">
    <source>
        <dbReference type="EMBL" id="MBM5572193.1"/>
    </source>
</evidence>
<dbReference type="InterPro" id="IPR020603">
    <property type="entry name" value="MraZ_dom"/>
</dbReference>
<dbReference type="PANTHER" id="PTHR34701">
    <property type="entry name" value="TRANSCRIPTIONAL REGULATOR MRAZ"/>
    <property type="match status" value="1"/>
</dbReference>
<evidence type="ECO:0000259" key="8">
    <source>
        <dbReference type="PROSITE" id="PS51740"/>
    </source>
</evidence>
<dbReference type="EMBL" id="WOFE01000005">
    <property type="protein sequence ID" value="MBM5572193.1"/>
    <property type="molecule type" value="Genomic_DNA"/>
</dbReference>
<evidence type="ECO:0000313" key="10">
    <source>
        <dbReference type="Proteomes" id="UP001195660"/>
    </source>
</evidence>
<dbReference type="InterPro" id="IPR035642">
    <property type="entry name" value="MraZ_N"/>
</dbReference>
<dbReference type="NCBIfam" id="TIGR00242">
    <property type="entry name" value="division/cell wall cluster transcriptional repressor MraZ"/>
    <property type="match status" value="1"/>
</dbReference>
<evidence type="ECO:0000256" key="7">
    <source>
        <dbReference type="HAMAP-Rule" id="MF_01008"/>
    </source>
</evidence>
<dbReference type="InterPro" id="IPR003444">
    <property type="entry name" value="MraZ"/>
</dbReference>
<dbReference type="InterPro" id="IPR038619">
    <property type="entry name" value="MraZ_sf"/>
</dbReference>
<evidence type="ECO:0000256" key="4">
    <source>
        <dbReference type="ARBA" id="ARBA00023015"/>
    </source>
</evidence>
<dbReference type="InterPro" id="IPR037914">
    <property type="entry name" value="SpoVT-AbrB_sf"/>
</dbReference>
<dbReference type="RefSeq" id="WP_203571520.1">
    <property type="nucleotide sequence ID" value="NZ_WOFE01000005.1"/>
</dbReference>
<dbReference type="InterPro" id="IPR007159">
    <property type="entry name" value="SpoVT-AbrB_dom"/>
</dbReference>
<dbReference type="Proteomes" id="UP001195660">
    <property type="component" value="Unassembled WGS sequence"/>
</dbReference>
<dbReference type="SUPFAM" id="SSF89447">
    <property type="entry name" value="AbrB/MazE/MraZ-like"/>
    <property type="match status" value="1"/>
</dbReference>
<evidence type="ECO:0000256" key="6">
    <source>
        <dbReference type="ARBA" id="ARBA00023163"/>
    </source>
</evidence>
<sequence length="145" mass="15922">MFGGVSSMNLDSKGRLAIPAKHRDALLARSEGRLVITVEPSGCLLIYPEPDWIPVRDQLNTLSGAQMGLRRLIVGHAEEIEMDTSGRILIPPTLRQRASLDKTVALVGMGNKFELWDEAKWNAVTDAAMAMDPVELQNNMQGIVL</sequence>
<keyword evidence="6 7" id="KW-0804">Transcription</keyword>
<comment type="caution">
    <text evidence="9">The sequence shown here is derived from an EMBL/GenBank/DDBJ whole genome shotgun (WGS) entry which is preliminary data.</text>
</comment>
<keyword evidence="3" id="KW-0677">Repeat</keyword>
<feature type="domain" description="SpoVT-AbrB" evidence="8">
    <location>
        <begin position="5"/>
        <end position="51"/>
    </location>
</feature>
<evidence type="ECO:0000256" key="1">
    <source>
        <dbReference type="ARBA" id="ARBA00013860"/>
    </source>
</evidence>
<protein>
    <recommendedName>
        <fullName evidence="1 7">Transcriptional regulator MraZ</fullName>
    </recommendedName>
</protein>
<dbReference type="Pfam" id="PF02381">
    <property type="entry name" value="MraZ"/>
    <property type="match status" value="2"/>
</dbReference>
<keyword evidence="5 7" id="KW-0238">DNA-binding</keyword>
<feature type="domain" description="SpoVT-AbrB" evidence="8">
    <location>
        <begin position="77"/>
        <end position="120"/>
    </location>
</feature>
<dbReference type="HAMAP" id="MF_01008">
    <property type="entry name" value="MraZ"/>
    <property type="match status" value="1"/>
</dbReference>
<comment type="similarity">
    <text evidence="7">Belongs to the MraZ family.</text>
</comment>
<dbReference type="Gene3D" id="3.40.1550.20">
    <property type="entry name" value="Transcriptional regulator MraZ domain"/>
    <property type="match status" value="1"/>
</dbReference>
<name>A0ABS2CDF8_9NEIS</name>